<protein>
    <submittedName>
        <fullName evidence="2">Uncharacterized protein</fullName>
    </submittedName>
</protein>
<evidence type="ECO:0000313" key="2">
    <source>
        <dbReference type="EMBL" id="HFH30470.1"/>
    </source>
</evidence>
<comment type="caution">
    <text evidence="2">The sequence shown here is derived from an EMBL/GenBank/DDBJ whole genome shotgun (WGS) entry which is preliminary data.</text>
</comment>
<accession>A0A7C3EEG3</accession>
<gene>
    <name evidence="2" type="ORF">ENS59_13340</name>
</gene>
<sequence length="573" mass="63521">MKKVFTLIFMLICINLLGFAQNQGLYSASGQGKGATKEAAIEAAQLDAINTLVFTVLHRDTLYRDLFASEALRNGRILKQETQKTPRGSWQATVTLEIDEGLADALYVGRYSTTLTSLLDQVEKEIPSIENLLQQGGQAESQGNLGSAETYYTQALAQTDTILRYLNPVDDGYFFSSQGKRKAPELKILFASYKESCTKGIDRVRKAQSQLNVVQKIQQVLEIYDQIEQALGSIEKSRDALSQIATNPRGYTTEQLASAQQQCRDQQNALAVQKSRFTRASEGLGSQDAGGSESYLAKRTSLLEIRLKGLEQQYSSINGSLSRELLWRSSPVAALRWAVNHEPSQYFSLGIRLPGGFKPGDEGPEFVAVPLLLQAVAEGALALDGNSGLWGKSRLQAGSEYLFSTSLLNVRQELVLGFYRRSLLGLGLRWDWNREGQKPITAIEAVWGIPGNNLGQRRPHPLWITTLSWEIPRETQHVLAYVNGGMESILKPNSYIGFILNLSSRIRNDSDLKVPSWVGSASLVSQFRLPVLRPFQWIIGWEGDLTSPLTDMGIKTDAVRGAHGFTFGIEYLF</sequence>
<organism evidence="2">
    <name type="scientific">Gracilinema caldarium</name>
    <dbReference type="NCBI Taxonomy" id="215591"/>
    <lineage>
        <taxon>Bacteria</taxon>
        <taxon>Pseudomonadati</taxon>
        <taxon>Spirochaetota</taxon>
        <taxon>Spirochaetia</taxon>
        <taxon>Spirochaetales</taxon>
        <taxon>Breznakiellaceae</taxon>
        <taxon>Gracilinema</taxon>
    </lineage>
</organism>
<dbReference type="AlphaFoldDB" id="A0A7C3EEG3"/>
<evidence type="ECO:0000256" key="1">
    <source>
        <dbReference type="SAM" id="SignalP"/>
    </source>
</evidence>
<reference evidence="2" key="1">
    <citation type="journal article" date="2020" name="mSystems">
        <title>Genome- and Community-Level Interaction Insights into Carbon Utilization and Element Cycling Functions of Hydrothermarchaeota in Hydrothermal Sediment.</title>
        <authorList>
            <person name="Zhou Z."/>
            <person name="Liu Y."/>
            <person name="Xu W."/>
            <person name="Pan J."/>
            <person name="Luo Z.H."/>
            <person name="Li M."/>
        </authorList>
    </citation>
    <scope>NUCLEOTIDE SEQUENCE [LARGE SCALE GENOMIC DNA]</scope>
    <source>
        <strain evidence="2">SpSt-503</strain>
    </source>
</reference>
<proteinExistence type="predicted"/>
<name>A0A7C3EEG3_9SPIR</name>
<keyword evidence="1" id="KW-0732">Signal</keyword>
<dbReference type="EMBL" id="DSVL01000410">
    <property type="protein sequence ID" value="HFH30470.1"/>
    <property type="molecule type" value="Genomic_DNA"/>
</dbReference>
<feature type="chain" id="PRO_5028413820" evidence="1">
    <location>
        <begin position="21"/>
        <end position="573"/>
    </location>
</feature>
<feature type="signal peptide" evidence="1">
    <location>
        <begin position="1"/>
        <end position="20"/>
    </location>
</feature>